<proteinExistence type="predicted"/>
<dbReference type="GO" id="GO:0030682">
    <property type="term" value="P:symbiont-mediated perturbation of host defenses"/>
    <property type="evidence" value="ECO:0007669"/>
    <property type="project" value="InterPro"/>
</dbReference>
<dbReference type="InterPro" id="IPR012674">
    <property type="entry name" value="Calycin"/>
</dbReference>
<accession>A0A224YC38</accession>
<dbReference type="InterPro" id="IPR002970">
    <property type="entry name" value="Tick_his-bd"/>
</dbReference>
<dbReference type="Pfam" id="PF02098">
    <property type="entry name" value="His_binding"/>
    <property type="match status" value="1"/>
</dbReference>
<dbReference type="EMBL" id="GFPF01004122">
    <property type="protein sequence ID" value="MAA15268.1"/>
    <property type="molecule type" value="Transcribed_RNA"/>
</dbReference>
<dbReference type="Gene3D" id="2.40.128.20">
    <property type="match status" value="1"/>
</dbReference>
<reference evidence="1" key="1">
    <citation type="journal article" date="2017" name="Parasit. Vectors">
        <title>Sialotranscriptomics of Rhipicephalus zambeziensis reveals intricate expression profiles of secretory proteins and suggests tight temporal transcriptional regulation during blood-feeding.</title>
        <authorList>
            <person name="de Castro M.H."/>
            <person name="de Klerk D."/>
            <person name="Pienaar R."/>
            <person name="Rees D.J.G."/>
            <person name="Mans B.J."/>
        </authorList>
    </citation>
    <scope>NUCLEOTIDE SEQUENCE</scope>
    <source>
        <tissue evidence="1">Salivary glands</tissue>
    </source>
</reference>
<sequence>MTPVTTRNHTKPNAVRYYYLPRDMYPKQTQQTSKLMTYDSEEGCAVLATVVVIPKDGLYKACMVVQKRSTVKGNIPDRCNYVYSTYCPDRLPEDTPWDSTCQ</sequence>
<dbReference type="AlphaFoldDB" id="A0A224YC38"/>
<dbReference type="GO" id="GO:0043176">
    <property type="term" value="F:amine binding"/>
    <property type="evidence" value="ECO:0007669"/>
    <property type="project" value="InterPro"/>
</dbReference>
<protein>
    <submittedName>
        <fullName evidence="1">Lipocalin</fullName>
    </submittedName>
</protein>
<organism evidence="1">
    <name type="scientific">Rhipicephalus zambeziensis</name>
    <dbReference type="NCBI Taxonomy" id="60191"/>
    <lineage>
        <taxon>Eukaryota</taxon>
        <taxon>Metazoa</taxon>
        <taxon>Ecdysozoa</taxon>
        <taxon>Arthropoda</taxon>
        <taxon>Chelicerata</taxon>
        <taxon>Arachnida</taxon>
        <taxon>Acari</taxon>
        <taxon>Parasitiformes</taxon>
        <taxon>Ixodida</taxon>
        <taxon>Ixodoidea</taxon>
        <taxon>Ixodidae</taxon>
        <taxon>Rhipicephalinae</taxon>
        <taxon>Rhipicephalus</taxon>
        <taxon>Rhipicephalus</taxon>
    </lineage>
</organism>
<evidence type="ECO:0000313" key="1">
    <source>
        <dbReference type="EMBL" id="MAA15268.1"/>
    </source>
</evidence>
<name>A0A224YC38_9ACAR</name>